<evidence type="ECO:0000313" key="1">
    <source>
        <dbReference type="EMBL" id="SCC78357.1"/>
    </source>
</evidence>
<gene>
    <name evidence="1" type="ORF">GA0061077_0224</name>
</gene>
<sequence length="80" mass="9306">MILAPALRIWNLKFIAQHIPYDTRLNTISQRFDHRHPTKRGQYLVLGHRTAVRPAQHLFQQLPKFAFLHAASLPAKRNNG</sequence>
<dbReference type="STRING" id="1505727.GA0061077_0224"/>
<dbReference type="Proteomes" id="UP000242610">
    <property type="component" value="Unassembled WGS sequence"/>
</dbReference>
<proteinExistence type="predicted"/>
<protein>
    <submittedName>
        <fullName evidence="1">Uncharacterized protein</fullName>
    </submittedName>
</protein>
<dbReference type="AlphaFoldDB" id="A0A1C4H0E4"/>
<dbReference type="EMBL" id="FMBL01000001">
    <property type="protein sequence ID" value="SCC78357.1"/>
    <property type="molecule type" value="Genomic_DNA"/>
</dbReference>
<accession>A0A1C4H0E4</accession>
<organism evidence="1 2">
    <name type="scientific">Bifidobacterium commune</name>
    <dbReference type="NCBI Taxonomy" id="1505727"/>
    <lineage>
        <taxon>Bacteria</taxon>
        <taxon>Bacillati</taxon>
        <taxon>Actinomycetota</taxon>
        <taxon>Actinomycetes</taxon>
        <taxon>Bifidobacteriales</taxon>
        <taxon>Bifidobacteriaceae</taxon>
        <taxon>Bifidobacterium</taxon>
    </lineage>
</organism>
<name>A0A1C4H0E4_9BIFI</name>
<reference evidence="2" key="1">
    <citation type="submission" date="2016-08" db="EMBL/GenBank/DDBJ databases">
        <authorList>
            <person name="Varghese N."/>
            <person name="Submissions Spin"/>
        </authorList>
    </citation>
    <scope>NUCLEOTIDE SEQUENCE [LARGE SCALE GENOMIC DNA]</scope>
    <source>
        <strain evidence="2">R-52791</strain>
    </source>
</reference>
<evidence type="ECO:0000313" key="2">
    <source>
        <dbReference type="Proteomes" id="UP000242610"/>
    </source>
</evidence>
<keyword evidence="2" id="KW-1185">Reference proteome</keyword>